<sequence>MPVFDNHGIKGGVWSGRLRDMPPPARVCVTCMGEVIAEAALADDADGGHQVRVDLPGSLISDGIVTLVLVADQGGPGDPVGADAIHLHHQSLVTGKPLDQDLVAELSALRAEMELLKREFRRFAFEAQG</sequence>
<keyword evidence="2" id="KW-1185">Reference proteome</keyword>
<protein>
    <submittedName>
        <fullName evidence="1">Uncharacterized protein</fullName>
    </submittedName>
</protein>
<name>A0ABT2K4Y7_9RHOB</name>
<proteinExistence type="predicted"/>
<dbReference type="RefSeq" id="WP_260275491.1">
    <property type="nucleotide sequence ID" value="NZ_JANAVZ010000001.1"/>
</dbReference>
<reference evidence="1 2" key="1">
    <citation type="submission" date="2022-04" db="EMBL/GenBank/DDBJ databases">
        <title>Paracoccus sp. YLB-12 draft genome sequence.</title>
        <authorList>
            <person name="Yu L."/>
        </authorList>
    </citation>
    <scope>NUCLEOTIDE SEQUENCE [LARGE SCALE GENOMIC DNA]</scope>
    <source>
        <strain evidence="1 2">YLB-12</strain>
    </source>
</reference>
<accession>A0ABT2K4Y7</accession>
<comment type="caution">
    <text evidence="1">The sequence shown here is derived from an EMBL/GenBank/DDBJ whole genome shotgun (WGS) entry which is preliminary data.</text>
</comment>
<evidence type="ECO:0000313" key="2">
    <source>
        <dbReference type="Proteomes" id="UP001320702"/>
    </source>
</evidence>
<evidence type="ECO:0000313" key="1">
    <source>
        <dbReference type="EMBL" id="MCT4331602.1"/>
    </source>
</evidence>
<dbReference type="EMBL" id="JANAVZ010000001">
    <property type="protein sequence ID" value="MCT4331602.1"/>
    <property type="molecule type" value="Genomic_DNA"/>
</dbReference>
<dbReference type="Proteomes" id="UP001320702">
    <property type="component" value="Unassembled WGS sequence"/>
</dbReference>
<organism evidence="1 2">
    <name type="scientific">Paracoccus maritimus</name>
    <dbReference type="NCBI Taxonomy" id="2933292"/>
    <lineage>
        <taxon>Bacteria</taxon>
        <taxon>Pseudomonadati</taxon>
        <taxon>Pseudomonadota</taxon>
        <taxon>Alphaproteobacteria</taxon>
        <taxon>Rhodobacterales</taxon>
        <taxon>Paracoccaceae</taxon>
        <taxon>Paracoccus</taxon>
    </lineage>
</organism>
<gene>
    <name evidence="1" type="ORF">MU516_01820</name>
</gene>